<dbReference type="GO" id="GO:0032545">
    <property type="term" value="C:CURI complex"/>
    <property type="evidence" value="ECO:0007669"/>
    <property type="project" value="TreeGrafter"/>
</dbReference>
<dbReference type="InterPro" id="IPR024326">
    <property type="entry name" value="RRP7_C"/>
</dbReference>
<dbReference type="CDD" id="cd12950">
    <property type="entry name" value="RRP7_Rrp7p"/>
    <property type="match status" value="1"/>
</dbReference>
<dbReference type="PANTHER" id="PTHR13191:SF0">
    <property type="entry name" value="RIBOSOMAL RNA-PROCESSING PROTEIN 7 HOMOLOG A-RELATED"/>
    <property type="match status" value="1"/>
</dbReference>
<dbReference type="Pfam" id="PF17799">
    <property type="entry name" value="RRM_Rrp7"/>
    <property type="match status" value="1"/>
</dbReference>
<sequence length="328" mass="36721">MPSAKPNPKSRNHRVPTSVSSFTILPLTLPPLPALKSQPSTPHYLYIQPHDPKLPEPDTERSLFIANVPIDATEGAIRDLFADQLGGGRVERVVFEASVPSYAALNTNQADGTRGERRGKKRKRGVVSEDKVGVVEDAETALPRVWERGLCVSGSSAVVVFVDRASAKGAWVALRAAVKGGEEVVWRGEGGLGEKRYRNHHSLTFPPRATLQKSINAYLTAFTEAEAMRDRLRAKQRAVPDEDGFVTVVRGGRIGPARMEEAQAAKEKAEEKDKKRVAKDDFYRFQTREKKKEREMDLRRKFEEDRKKVQEMRERRGKVVVSGSFESF</sequence>
<feature type="domain" description="Rrp7 RRM-like N-terminal" evidence="4">
    <location>
        <begin position="19"/>
        <end position="200"/>
    </location>
</feature>
<keyword evidence="6" id="KW-1185">Reference proteome</keyword>
<dbReference type="OrthoDB" id="5390at2759"/>
<dbReference type="InterPro" id="IPR040447">
    <property type="entry name" value="RRM_Rrp7"/>
</dbReference>
<dbReference type="InterPro" id="IPR040446">
    <property type="entry name" value="RRP7"/>
</dbReference>
<dbReference type="GO" id="GO:0006364">
    <property type="term" value="P:rRNA processing"/>
    <property type="evidence" value="ECO:0007669"/>
    <property type="project" value="TreeGrafter"/>
</dbReference>
<dbReference type="EMBL" id="MU004191">
    <property type="protein sequence ID" value="KAF2494007.1"/>
    <property type="molecule type" value="Genomic_DNA"/>
</dbReference>
<dbReference type="Proteomes" id="UP000799750">
    <property type="component" value="Unassembled WGS sequence"/>
</dbReference>
<name>A0A6A6QSX2_9PEZI</name>
<organism evidence="5 6">
    <name type="scientific">Lophium mytilinum</name>
    <dbReference type="NCBI Taxonomy" id="390894"/>
    <lineage>
        <taxon>Eukaryota</taxon>
        <taxon>Fungi</taxon>
        <taxon>Dikarya</taxon>
        <taxon>Ascomycota</taxon>
        <taxon>Pezizomycotina</taxon>
        <taxon>Dothideomycetes</taxon>
        <taxon>Pleosporomycetidae</taxon>
        <taxon>Mytilinidiales</taxon>
        <taxon>Mytilinidiaceae</taxon>
        <taxon>Lophium</taxon>
    </lineage>
</organism>
<evidence type="ECO:0008006" key="7">
    <source>
        <dbReference type="Google" id="ProtNLM"/>
    </source>
</evidence>
<dbReference type="GO" id="GO:0034456">
    <property type="term" value="C:UTP-C complex"/>
    <property type="evidence" value="ECO:0007669"/>
    <property type="project" value="TreeGrafter"/>
</dbReference>
<proteinExistence type="inferred from homology"/>
<comment type="similarity">
    <text evidence="1">Belongs to the RRP7 family.</text>
</comment>
<evidence type="ECO:0000259" key="3">
    <source>
        <dbReference type="Pfam" id="PF12923"/>
    </source>
</evidence>
<gene>
    <name evidence="5" type="ORF">BU16DRAFT_583011</name>
</gene>
<dbReference type="Pfam" id="PF12923">
    <property type="entry name" value="RRP7"/>
    <property type="match status" value="1"/>
</dbReference>
<accession>A0A6A6QSX2</accession>
<dbReference type="GO" id="GO:0000028">
    <property type="term" value="P:ribosomal small subunit assembly"/>
    <property type="evidence" value="ECO:0007669"/>
    <property type="project" value="TreeGrafter"/>
</dbReference>
<evidence type="ECO:0000313" key="6">
    <source>
        <dbReference type="Proteomes" id="UP000799750"/>
    </source>
</evidence>
<dbReference type="Gene3D" id="6.10.250.1770">
    <property type="match status" value="1"/>
</dbReference>
<evidence type="ECO:0000256" key="2">
    <source>
        <dbReference type="SAM" id="MobiDB-lite"/>
    </source>
</evidence>
<reference evidence="5" key="1">
    <citation type="journal article" date="2020" name="Stud. Mycol.">
        <title>101 Dothideomycetes genomes: a test case for predicting lifestyles and emergence of pathogens.</title>
        <authorList>
            <person name="Haridas S."/>
            <person name="Albert R."/>
            <person name="Binder M."/>
            <person name="Bloem J."/>
            <person name="Labutti K."/>
            <person name="Salamov A."/>
            <person name="Andreopoulos B."/>
            <person name="Baker S."/>
            <person name="Barry K."/>
            <person name="Bills G."/>
            <person name="Bluhm B."/>
            <person name="Cannon C."/>
            <person name="Castanera R."/>
            <person name="Culley D."/>
            <person name="Daum C."/>
            <person name="Ezra D."/>
            <person name="Gonzalez J."/>
            <person name="Henrissat B."/>
            <person name="Kuo A."/>
            <person name="Liang C."/>
            <person name="Lipzen A."/>
            <person name="Lutzoni F."/>
            <person name="Magnuson J."/>
            <person name="Mondo S."/>
            <person name="Nolan M."/>
            <person name="Ohm R."/>
            <person name="Pangilinan J."/>
            <person name="Park H.-J."/>
            <person name="Ramirez L."/>
            <person name="Alfaro M."/>
            <person name="Sun H."/>
            <person name="Tritt A."/>
            <person name="Yoshinaga Y."/>
            <person name="Zwiers L.-H."/>
            <person name="Turgeon B."/>
            <person name="Goodwin S."/>
            <person name="Spatafora J."/>
            <person name="Crous P."/>
            <person name="Grigoriev I."/>
        </authorList>
    </citation>
    <scope>NUCLEOTIDE SEQUENCE</scope>
    <source>
        <strain evidence="5">CBS 269.34</strain>
    </source>
</reference>
<dbReference type="AlphaFoldDB" id="A0A6A6QSX2"/>
<feature type="domain" description="Ribosomal RNA-processing protein 7 C-terminal" evidence="3">
    <location>
        <begin position="204"/>
        <end position="316"/>
    </location>
</feature>
<feature type="region of interest" description="Disordered" evidence="2">
    <location>
        <begin position="106"/>
        <end position="126"/>
    </location>
</feature>
<dbReference type="PANTHER" id="PTHR13191">
    <property type="entry name" value="RIBOSOMAL RNA PROCESSING PROTEIN 7-RELATED"/>
    <property type="match status" value="1"/>
</dbReference>
<evidence type="ECO:0000259" key="4">
    <source>
        <dbReference type="Pfam" id="PF17799"/>
    </source>
</evidence>
<evidence type="ECO:0000256" key="1">
    <source>
        <dbReference type="ARBA" id="ARBA00006110"/>
    </source>
</evidence>
<evidence type="ECO:0000313" key="5">
    <source>
        <dbReference type="EMBL" id="KAF2494007.1"/>
    </source>
</evidence>
<protein>
    <recommendedName>
        <fullName evidence="7">RRM domain-containing protein</fullName>
    </recommendedName>
</protein>